<dbReference type="RefSeq" id="WP_132879544.1">
    <property type="nucleotide sequence ID" value="NZ_SLXQ01000013.1"/>
</dbReference>
<dbReference type="Pfam" id="PF00561">
    <property type="entry name" value="Abhydrolase_1"/>
    <property type="match status" value="1"/>
</dbReference>
<dbReference type="InterPro" id="IPR002410">
    <property type="entry name" value="Peptidase_S33"/>
</dbReference>
<dbReference type="OrthoDB" id="3253328at2"/>
<dbReference type="GO" id="GO:0006508">
    <property type="term" value="P:proteolysis"/>
    <property type="evidence" value="ECO:0007669"/>
    <property type="project" value="InterPro"/>
</dbReference>
<keyword evidence="5" id="KW-1185">Reference proteome</keyword>
<dbReference type="InterPro" id="IPR050471">
    <property type="entry name" value="AB_hydrolase"/>
</dbReference>
<comment type="similarity">
    <text evidence="1">Belongs to the peptidase S33 family.</text>
</comment>
<evidence type="ECO:0000259" key="3">
    <source>
        <dbReference type="Pfam" id="PF00561"/>
    </source>
</evidence>
<dbReference type="GO" id="GO:0004177">
    <property type="term" value="F:aminopeptidase activity"/>
    <property type="evidence" value="ECO:0007669"/>
    <property type="project" value="UniProtKB-EC"/>
</dbReference>
<reference evidence="4 5" key="1">
    <citation type="submission" date="2019-03" db="EMBL/GenBank/DDBJ databases">
        <title>Genomic Encyclopedia of Type Strains, Phase IV (KMG-IV): sequencing the most valuable type-strain genomes for metagenomic binning, comparative biology and taxonomic classification.</title>
        <authorList>
            <person name="Goeker M."/>
        </authorList>
    </citation>
    <scope>NUCLEOTIDE SEQUENCE [LARGE SCALE GENOMIC DNA]</scope>
    <source>
        <strain evidence="4 5">DSM 45765</strain>
    </source>
</reference>
<dbReference type="AlphaFoldDB" id="A0A4R2QCS9"/>
<accession>A0A4R2QCS9</accession>
<evidence type="ECO:0000313" key="4">
    <source>
        <dbReference type="EMBL" id="TCP46832.1"/>
    </source>
</evidence>
<evidence type="ECO:0000256" key="2">
    <source>
        <dbReference type="ARBA" id="ARBA00022801"/>
    </source>
</evidence>
<dbReference type="Gene3D" id="3.40.50.1820">
    <property type="entry name" value="alpha/beta hydrolase"/>
    <property type="match status" value="1"/>
</dbReference>
<dbReference type="Proteomes" id="UP000294911">
    <property type="component" value="Unassembled WGS sequence"/>
</dbReference>
<evidence type="ECO:0000313" key="5">
    <source>
        <dbReference type="Proteomes" id="UP000294911"/>
    </source>
</evidence>
<sequence length="406" mass="44165">MADDRARDRLRRFPGVRTVSRRIQPGEPARFELSYVRQGTPGATPLLIIPGGPGLAAVLPYRGVRQLAAEAGFDVVMVEHRGVGLSRTDPAGADLPMSAMTIEAVVADLVTVLDDCDIQRAVVYGSSYGGYLAQVFGAWHPERVHAMVLDSTSAVAADDVEVRDYLRRLFWYGSEPDTATLAEKLRALVADGLVSAEDTGAVVPTVYEFGGAPLLERLLDAVRAGRDRPWRWVAGLGARELDGGHPNFMEFDLAGAIYYRELRAVDPDGGPLDPQLQYARRADRFPAFVGEPVDLLAAYPNFDWPTVVLSGARDMRSARPSARKLAARLPDGLLVGFANSAHSFLDFHPNAAILAARSTANGCHHRLPALTDRIERMRKPVRSRLFTPMLTGWLLAEHGLAAVNPG</sequence>
<dbReference type="PRINTS" id="PR00793">
    <property type="entry name" value="PROAMNOPTASE"/>
</dbReference>
<dbReference type="InterPro" id="IPR029058">
    <property type="entry name" value="AB_hydrolase_fold"/>
</dbReference>
<dbReference type="SUPFAM" id="SSF53474">
    <property type="entry name" value="alpha/beta-Hydrolases"/>
    <property type="match status" value="1"/>
</dbReference>
<keyword evidence="2 4" id="KW-0378">Hydrolase</keyword>
<dbReference type="PANTHER" id="PTHR43433">
    <property type="entry name" value="HYDROLASE, ALPHA/BETA FOLD FAMILY PROTEIN"/>
    <property type="match status" value="1"/>
</dbReference>
<gene>
    <name evidence="4" type="ORF">EV191_113109</name>
</gene>
<evidence type="ECO:0000256" key="1">
    <source>
        <dbReference type="ARBA" id="ARBA00010088"/>
    </source>
</evidence>
<name>A0A4R2QCS9_9PSEU</name>
<protein>
    <submittedName>
        <fullName evidence="4">Alpha/beta hydrolase family protein</fullName>
    </submittedName>
</protein>
<dbReference type="PANTHER" id="PTHR43433:SF8">
    <property type="entry name" value="BIFUNCTIONAL LIPASE_ADENYLATE CYCLASE LIPJ"/>
    <property type="match status" value="1"/>
</dbReference>
<proteinExistence type="inferred from homology"/>
<organism evidence="4 5">
    <name type="scientific">Tamaricihabitans halophyticus</name>
    <dbReference type="NCBI Taxonomy" id="1262583"/>
    <lineage>
        <taxon>Bacteria</taxon>
        <taxon>Bacillati</taxon>
        <taxon>Actinomycetota</taxon>
        <taxon>Actinomycetes</taxon>
        <taxon>Pseudonocardiales</taxon>
        <taxon>Pseudonocardiaceae</taxon>
        <taxon>Tamaricihabitans</taxon>
    </lineage>
</organism>
<dbReference type="EMBL" id="SLXQ01000013">
    <property type="protein sequence ID" value="TCP46832.1"/>
    <property type="molecule type" value="Genomic_DNA"/>
</dbReference>
<comment type="caution">
    <text evidence="4">The sequence shown here is derived from an EMBL/GenBank/DDBJ whole genome shotgun (WGS) entry which is preliminary data.</text>
</comment>
<feature type="domain" description="AB hydrolase-1" evidence="3">
    <location>
        <begin position="45"/>
        <end position="157"/>
    </location>
</feature>
<dbReference type="InterPro" id="IPR000073">
    <property type="entry name" value="AB_hydrolase_1"/>
</dbReference>